<dbReference type="InterPro" id="IPR013087">
    <property type="entry name" value="Znf_C2H2_type"/>
</dbReference>
<feature type="compositionally biased region" description="Polar residues" evidence="10">
    <location>
        <begin position="426"/>
        <end position="440"/>
    </location>
</feature>
<proteinExistence type="inferred from homology"/>
<feature type="domain" description="C2H2-type" evidence="11">
    <location>
        <begin position="136"/>
        <end position="163"/>
    </location>
</feature>
<evidence type="ECO:0000313" key="12">
    <source>
        <dbReference type="EMBL" id="KAK1927649.1"/>
    </source>
</evidence>
<feature type="region of interest" description="Disordered" evidence="10">
    <location>
        <begin position="602"/>
        <end position="634"/>
    </location>
</feature>
<dbReference type="FunFam" id="3.30.160.60:FF:002343">
    <property type="entry name" value="Zinc finger protein 33A"/>
    <property type="match status" value="1"/>
</dbReference>
<evidence type="ECO:0000256" key="10">
    <source>
        <dbReference type="SAM" id="MobiDB-lite"/>
    </source>
</evidence>
<feature type="region of interest" description="Disordered" evidence="10">
    <location>
        <begin position="1"/>
        <end position="59"/>
    </location>
</feature>
<organism evidence="12 13">
    <name type="scientific">Papiliotrema laurentii</name>
    <name type="common">Cryptococcus laurentii</name>
    <dbReference type="NCBI Taxonomy" id="5418"/>
    <lineage>
        <taxon>Eukaryota</taxon>
        <taxon>Fungi</taxon>
        <taxon>Dikarya</taxon>
        <taxon>Basidiomycota</taxon>
        <taxon>Agaricomycotina</taxon>
        <taxon>Tremellomycetes</taxon>
        <taxon>Tremellales</taxon>
        <taxon>Rhynchogastremaceae</taxon>
        <taxon>Papiliotrema</taxon>
    </lineage>
</organism>
<keyword evidence="2" id="KW-0678">Repressor</keyword>
<dbReference type="EMBL" id="JAODAN010000001">
    <property type="protein sequence ID" value="KAK1927649.1"/>
    <property type="molecule type" value="Genomic_DNA"/>
</dbReference>
<reference evidence="12" key="1">
    <citation type="submission" date="2023-02" db="EMBL/GenBank/DDBJ databases">
        <title>Identification and recombinant expression of a fungal hydrolase from Papiliotrema laurentii that hydrolyzes apple cutin and clears colloidal polyester polyurethane.</title>
        <authorList>
            <consortium name="DOE Joint Genome Institute"/>
            <person name="Roman V.A."/>
            <person name="Bojanowski C."/>
            <person name="Crable B.R."/>
            <person name="Wagner D.N."/>
            <person name="Hung C.S."/>
            <person name="Nadeau L.J."/>
            <person name="Schratz L."/>
            <person name="Haridas S."/>
            <person name="Pangilinan J."/>
            <person name="Lipzen A."/>
            <person name="Na H."/>
            <person name="Yan M."/>
            <person name="Ng V."/>
            <person name="Grigoriev I.V."/>
            <person name="Spatafora J.W."/>
            <person name="Barlow D."/>
            <person name="Biffinger J."/>
            <person name="Kelley-Loughnane N."/>
            <person name="Varaljay V.A."/>
            <person name="Crookes-Goodson W.J."/>
        </authorList>
    </citation>
    <scope>NUCLEOTIDE SEQUENCE</scope>
    <source>
        <strain evidence="12">5307AH</strain>
    </source>
</reference>
<dbReference type="InterPro" id="IPR050806">
    <property type="entry name" value="pacC/RIM101"/>
</dbReference>
<name>A0AAD9FWR8_PAPLA</name>
<evidence type="ECO:0000256" key="5">
    <source>
        <dbReference type="ARBA" id="ARBA00022771"/>
    </source>
</evidence>
<dbReference type="AlphaFoldDB" id="A0AAD9FWR8"/>
<evidence type="ECO:0000256" key="9">
    <source>
        <dbReference type="PROSITE-ProRule" id="PRU00042"/>
    </source>
</evidence>
<dbReference type="Proteomes" id="UP001182556">
    <property type="component" value="Unassembled WGS sequence"/>
</dbReference>
<dbReference type="Pfam" id="PF00096">
    <property type="entry name" value="zf-C2H2"/>
    <property type="match status" value="1"/>
</dbReference>
<evidence type="ECO:0000259" key="11">
    <source>
        <dbReference type="PROSITE" id="PS50157"/>
    </source>
</evidence>
<feature type="compositionally biased region" description="Low complexity" evidence="10">
    <location>
        <begin position="197"/>
        <end position="217"/>
    </location>
</feature>
<dbReference type="PROSITE" id="PS00028">
    <property type="entry name" value="ZINC_FINGER_C2H2_1"/>
    <property type="match status" value="2"/>
</dbReference>
<evidence type="ECO:0000256" key="1">
    <source>
        <dbReference type="ARBA" id="ARBA00004123"/>
    </source>
</evidence>
<dbReference type="SMART" id="SM00355">
    <property type="entry name" value="ZnF_C2H2"/>
    <property type="match status" value="3"/>
</dbReference>
<comment type="similarity">
    <text evidence="8">Belongs to the pacC/RIM101 family.</text>
</comment>
<accession>A0AAD9FWR8</accession>
<dbReference type="PANTHER" id="PTHR47257:SF1">
    <property type="entry name" value="PH-RESPONSE TRANSCRIPTION FACTOR PACC_RIM101"/>
    <property type="match status" value="1"/>
</dbReference>
<keyword evidence="5 9" id="KW-0863">Zinc-finger</keyword>
<feature type="domain" description="C2H2-type" evidence="11">
    <location>
        <begin position="106"/>
        <end position="135"/>
    </location>
</feature>
<feature type="region of interest" description="Disordered" evidence="10">
    <location>
        <begin position="456"/>
        <end position="475"/>
    </location>
</feature>
<evidence type="ECO:0000256" key="6">
    <source>
        <dbReference type="ARBA" id="ARBA00022833"/>
    </source>
</evidence>
<feature type="compositionally biased region" description="Basic and acidic residues" evidence="10">
    <location>
        <begin position="606"/>
        <end position="620"/>
    </location>
</feature>
<feature type="compositionally biased region" description="Acidic residues" evidence="10">
    <location>
        <begin position="621"/>
        <end position="630"/>
    </location>
</feature>
<comment type="subcellular location">
    <subcellularLocation>
        <location evidence="1">Nucleus</location>
    </subcellularLocation>
</comment>
<evidence type="ECO:0000256" key="3">
    <source>
        <dbReference type="ARBA" id="ARBA00022723"/>
    </source>
</evidence>
<dbReference type="PROSITE" id="PS50157">
    <property type="entry name" value="ZINC_FINGER_C2H2_2"/>
    <property type="match status" value="2"/>
</dbReference>
<dbReference type="GO" id="GO:0008270">
    <property type="term" value="F:zinc ion binding"/>
    <property type="evidence" value="ECO:0007669"/>
    <property type="project" value="UniProtKB-KW"/>
</dbReference>
<evidence type="ECO:0000256" key="2">
    <source>
        <dbReference type="ARBA" id="ARBA00022491"/>
    </source>
</evidence>
<feature type="region of interest" description="Disordered" evidence="10">
    <location>
        <begin position="770"/>
        <end position="800"/>
    </location>
</feature>
<sequence>MAYPSLPPASFLNPIPSNQNPHSRSPNSGSASASSVEPITPEAQPNHPIPVSNTTTTTNMDSNAAAEDTIQCKWKGCDHVAPSPDQLYDHLCNVHVGRKSTNNLCLTCGWEGCGVKCVKRDHITSHLRVHTPLKPHPCAVCGKTFKRPQDLKKHERIHTQEHHQLHKLSKATTSLDPAFNERVAGNERRVSGDLTHSPLSSSMSPPSSSTSQNPTSPYDHLLPPGYSHAVHKSVSPTPSALAALHRKQHEELAAYQHREMLALQQLAMQQQQNQVYAAQLASEGLGFKVGQKRDYDGDDHGFDGFLADMKKRKMEPVYDLDMINRLNSISMPSLPSGLPPLPSLSSFGGGVGGGQYGSGVSQFNPTVPNGHSLHQPSAMPLPIPEIKTEADLALFNQFMISLGRDAAHGYGGSAPSIPMSHVPSYGASSGTTGSPLSDQSPIEDLFNPDELASLGLTGMPGMPIPNASNGHDLGSSMPSHSVSFAGLYPSLDSLNLSRSRGASMSEVEPAKRTIASLPRNHSVASTAKPSLGNTSYGLGGSSYPELGHLEPINTDFSNGFNSNEQSYNFDSLARSKAPPAATLAPRDFYKKTYRHVAPLGTAVSARSRESSERSSAHEVTSDPEEMEESPIESKMSVRNLLLSPDDADPSLRLPALHRAVSREDLPASLPGVEALSRPVSPPHQLPAKRHTADEIVRGVKRLELADRSSPADEDRRPVSRGVPEVALIPKEIRRRHAVIIRSWLVAVNLEWRRRRLEELGAGVERMQQLERDMEDDEETVKMEHSDDEDEADDEREVYRRPTGVSRRLNLAEIAA</sequence>
<dbReference type="SUPFAM" id="SSF57667">
    <property type="entry name" value="beta-beta-alpha zinc fingers"/>
    <property type="match status" value="1"/>
</dbReference>
<evidence type="ECO:0000313" key="13">
    <source>
        <dbReference type="Proteomes" id="UP001182556"/>
    </source>
</evidence>
<dbReference type="PANTHER" id="PTHR47257">
    <property type="entry name" value="PH-RESPONSE TRANSCRIPTION FACTOR PACC/RIM101"/>
    <property type="match status" value="1"/>
</dbReference>
<keyword evidence="13" id="KW-1185">Reference proteome</keyword>
<feature type="region of interest" description="Disordered" evidence="10">
    <location>
        <begin position="421"/>
        <end position="445"/>
    </location>
</feature>
<keyword evidence="6" id="KW-0862">Zinc</keyword>
<feature type="region of interest" description="Disordered" evidence="10">
    <location>
        <begin position="157"/>
        <end position="176"/>
    </location>
</feature>
<dbReference type="InterPro" id="IPR036236">
    <property type="entry name" value="Znf_C2H2_sf"/>
</dbReference>
<feature type="compositionally biased region" description="Low complexity" evidence="10">
    <location>
        <begin position="23"/>
        <end position="35"/>
    </location>
</feature>
<gene>
    <name evidence="12" type="ORF">DB88DRAFT_42316</name>
</gene>
<evidence type="ECO:0000256" key="8">
    <source>
        <dbReference type="ARBA" id="ARBA00038089"/>
    </source>
</evidence>
<dbReference type="Gene3D" id="3.30.160.60">
    <property type="entry name" value="Classic Zinc Finger"/>
    <property type="match status" value="2"/>
</dbReference>
<keyword evidence="3" id="KW-0479">Metal-binding</keyword>
<comment type="caution">
    <text evidence="12">The sequence shown here is derived from an EMBL/GenBank/DDBJ whole genome shotgun (WGS) entry which is preliminary data.</text>
</comment>
<keyword evidence="4" id="KW-0677">Repeat</keyword>
<feature type="compositionally biased region" description="Acidic residues" evidence="10">
    <location>
        <begin position="785"/>
        <end position="795"/>
    </location>
</feature>
<dbReference type="GO" id="GO:0045944">
    <property type="term" value="P:positive regulation of transcription by RNA polymerase II"/>
    <property type="evidence" value="ECO:0007669"/>
    <property type="project" value="TreeGrafter"/>
</dbReference>
<protein>
    <submittedName>
        <fullName evidence="12">PH-response transcription factor pacC/RIM101</fullName>
    </submittedName>
</protein>
<evidence type="ECO:0000256" key="7">
    <source>
        <dbReference type="ARBA" id="ARBA00023242"/>
    </source>
</evidence>
<feature type="region of interest" description="Disordered" evidence="10">
    <location>
        <begin position="183"/>
        <end position="233"/>
    </location>
</feature>
<evidence type="ECO:0000256" key="4">
    <source>
        <dbReference type="ARBA" id="ARBA00022737"/>
    </source>
</evidence>
<dbReference type="GO" id="GO:0005634">
    <property type="term" value="C:nucleus"/>
    <property type="evidence" value="ECO:0007669"/>
    <property type="project" value="UniProtKB-SubCell"/>
</dbReference>
<keyword evidence="7" id="KW-0539">Nucleus</keyword>